<proteinExistence type="predicted"/>
<keyword evidence="1" id="KW-0472">Membrane</keyword>
<keyword evidence="3" id="KW-1185">Reference proteome</keyword>
<protein>
    <submittedName>
        <fullName evidence="2">Uncharacterized protein</fullName>
    </submittedName>
</protein>
<keyword evidence="1" id="KW-1133">Transmembrane helix</keyword>
<accession>A0A1A9ZW62</accession>
<keyword evidence="1" id="KW-0812">Transmembrane</keyword>
<dbReference type="Proteomes" id="UP000092445">
    <property type="component" value="Unassembled WGS sequence"/>
</dbReference>
<organism evidence="2 3">
    <name type="scientific">Glossina pallidipes</name>
    <name type="common">Tsetse fly</name>
    <dbReference type="NCBI Taxonomy" id="7398"/>
    <lineage>
        <taxon>Eukaryota</taxon>
        <taxon>Metazoa</taxon>
        <taxon>Ecdysozoa</taxon>
        <taxon>Arthropoda</taxon>
        <taxon>Hexapoda</taxon>
        <taxon>Insecta</taxon>
        <taxon>Pterygota</taxon>
        <taxon>Neoptera</taxon>
        <taxon>Endopterygota</taxon>
        <taxon>Diptera</taxon>
        <taxon>Brachycera</taxon>
        <taxon>Muscomorpha</taxon>
        <taxon>Hippoboscoidea</taxon>
        <taxon>Glossinidae</taxon>
        <taxon>Glossina</taxon>
    </lineage>
</organism>
<dbReference type="VEuPathDB" id="VectorBase:GPAI026926"/>
<feature type="transmembrane region" description="Helical" evidence="1">
    <location>
        <begin position="112"/>
        <end position="130"/>
    </location>
</feature>
<evidence type="ECO:0000313" key="3">
    <source>
        <dbReference type="Proteomes" id="UP000092445"/>
    </source>
</evidence>
<evidence type="ECO:0000313" key="2">
    <source>
        <dbReference type="EnsemblMetazoa" id="GPAI026926-PA"/>
    </source>
</evidence>
<sequence>MDVNDNRCKHCNLIVAVDATAATAEEVAEEDPEPDPELPLDPFLLCVIVVVNVVLVVAVMEPNIELISSSKDGPKSNLSGVISSSSDISLAHLWLLRFAIPLKPPKVENPGIICLLLGALLGELLFLLIAPEELFKLPGVEEALPNVPVLPPAPLPEDSSRFTIAVGACSKRLILLRYPWGKCFS</sequence>
<name>A0A1A9ZW62_GLOPL</name>
<reference evidence="3" key="1">
    <citation type="submission" date="2014-03" db="EMBL/GenBank/DDBJ databases">
        <authorList>
            <person name="Aksoy S."/>
            <person name="Warren W."/>
            <person name="Wilson R.K."/>
        </authorList>
    </citation>
    <scope>NUCLEOTIDE SEQUENCE [LARGE SCALE GENOMIC DNA]</scope>
    <source>
        <strain evidence="3">IAEA</strain>
    </source>
</reference>
<reference evidence="2" key="2">
    <citation type="submission" date="2020-05" db="UniProtKB">
        <authorList>
            <consortium name="EnsemblMetazoa"/>
        </authorList>
    </citation>
    <scope>IDENTIFICATION</scope>
    <source>
        <strain evidence="2">IAEA</strain>
    </source>
</reference>
<evidence type="ECO:0000256" key="1">
    <source>
        <dbReference type="SAM" id="Phobius"/>
    </source>
</evidence>
<dbReference type="EnsemblMetazoa" id="GPAI026926-RA">
    <property type="protein sequence ID" value="GPAI026926-PA"/>
    <property type="gene ID" value="GPAI026926"/>
</dbReference>
<dbReference type="AlphaFoldDB" id="A0A1A9ZW62"/>